<dbReference type="EMBL" id="LR796988">
    <property type="protein sequence ID" value="CAB4180224.1"/>
    <property type="molecule type" value="Genomic_DNA"/>
</dbReference>
<reference evidence="1" key="1">
    <citation type="submission" date="2020-05" db="EMBL/GenBank/DDBJ databases">
        <authorList>
            <person name="Chiriac C."/>
            <person name="Salcher M."/>
            <person name="Ghai R."/>
            <person name="Kavagutti S V."/>
        </authorList>
    </citation>
    <scope>NUCLEOTIDE SEQUENCE</scope>
</reference>
<organism evidence="1">
    <name type="scientific">uncultured Caudovirales phage</name>
    <dbReference type="NCBI Taxonomy" id="2100421"/>
    <lineage>
        <taxon>Viruses</taxon>
        <taxon>Duplodnaviria</taxon>
        <taxon>Heunggongvirae</taxon>
        <taxon>Uroviricota</taxon>
        <taxon>Caudoviricetes</taxon>
        <taxon>Peduoviridae</taxon>
        <taxon>Maltschvirus</taxon>
        <taxon>Maltschvirus maltsch</taxon>
    </lineage>
</organism>
<accession>A0A6J5QKR1</accession>
<protein>
    <submittedName>
        <fullName evidence="1">Uncharacterized protein</fullName>
    </submittedName>
</protein>
<sequence>MSNRARARVSDPWTSHLAADSVGDVTPLQNRILQCFDIELAMTDEQLIHVYNLTFGNVLFATDSSIRSRRHELVDMAKLVATKETRKTRTGRKSIIWTRNMVML</sequence>
<proteinExistence type="predicted"/>
<gene>
    <name evidence="1" type="ORF">UFOVP1038_19</name>
</gene>
<evidence type="ECO:0000313" key="1">
    <source>
        <dbReference type="EMBL" id="CAB4180224.1"/>
    </source>
</evidence>
<name>A0A6J5QKR1_9CAUD</name>